<comment type="caution">
    <text evidence="2">The sequence shown here is derived from an EMBL/GenBank/DDBJ whole genome shotgun (WGS) entry which is preliminary data.</text>
</comment>
<dbReference type="Proteomes" id="UP000219327">
    <property type="component" value="Unassembled WGS sequence"/>
</dbReference>
<evidence type="ECO:0000313" key="2">
    <source>
        <dbReference type="EMBL" id="PDH40241.1"/>
    </source>
</evidence>
<dbReference type="EMBL" id="NTKD01000014">
    <property type="protein sequence ID" value="PDH40241.1"/>
    <property type="molecule type" value="Genomic_DNA"/>
</dbReference>
<protein>
    <recommendedName>
        <fullName evidence="1">Amidohydrolase 3 domain-containing protein</fullName>
    </recommendedName>
</protein>
<feature type="domain" description="Amidohydrolase 3" evidence="1">
    <location>
        <begin position="15"/>
        <end position="191"/>
    </location>
</feature>
<dbReference type="SUPFAM" id="SSF51556">
    <property type="entry name" value="Metallo-dependent hydrolases"/>
    <property type="match status" value="1"/>
</dbReference>
<name>A0A2A5WUY7_9GAMM</name>
<gene>
    <name evidence="2" type="ORF">CNE99_04045</name>
</gene>
<sequence length="330" mass="36698">MLVHERSTQRARSSPGFIDLHTHLDAQIGCDPMLTPISWHGITTALMGNCGVTFAPCKPGDRQFLAEMMETVEDIPREVILEGLPWNWNTYGEYLDVVDQSDLGFNVMGMVGHAAVRYYVMGARSIDENPTSEEIAEIAWVAGESVRDGAFGFSTNRQPAHRVPDGRPIPSTFAEAEELKAIARAVGEYGGIMQTVPHYGRADTTKRDLELLATEARAGNIRILFTCNETVSWGYDDPHEIIEAHIREGLHIYGNTTPRAAGALSGLANDIMFPVFRKLRDIEVERRLAAIQDEAFRAELIQAARDDDERTLGMSRNMHWLGNGAQPDYL</sequence>
<reference evidence="2 3" key="1">
    <citation type="submission" date="2017-08" db="EMBL/GenBank/DDBJ databases">
        <title>Fine stratification of microbial communities through a metagenomic profile of the photic zone.</title>
        <authorList>
            <person name="Haro-Moreno J.M."/>
            <person name="Lopez-Perez M."/>
            <person name="De La Torre J."/>
            <person name="Picazo A."/>
            <person name="Camacho A."/>
            <person name="Rodriguez-Valera F."/>
        </authorList>
    </citation>
    <scope>NUCLEOTIDE SEQUENCE [LARGE SCALE GENOMIC DNA]</scope>
    <source>
        <strain evidence="2">MED-G24</strain>
    </source>
</reference>
<dbReference type="InterPro" id="IPR013108">
    <property type="entry name" value="Amidohydro_3"/>
</dbReference>
<organism evidence="2 3">
    <name type="scientific">OM182 bacterium MED-G24</name>
    <dbReference type="NCBI Taxonomy" id="1986255"/>
    <lineage>
        <taxon>Bacteria</taxon>
        <taxon>Pseudomonadati</taxon>
        <taxon>Pseudomonadota</taxon>
        <taxon>Gammaproteobacteria</taxon>
        <taxon>OMG group</taxon>
        <taxon>OM182 clade</taxon>
    </lineage>
</organism>
<dbReference type="Pfam" id="PF07969">
    <property type="entry name" value="Amidohydro_3"/>
    <property type="match status" value="1"/>
</dbReference>
<dbReference type="InterPro" id="IPR032466">
    <property type="entry name" value="Metal_Hydrolase"/>
</dbReference>
<dbReference type="AlphaFoldDB" id="A0A2A5WUY7"/>
<dbReference type="Gene3D" id="3.20.20.140">
    <property type="entry name" value="Metal-dependent hydrolases"/>
    <property type="match status" value="1"/>
</dbReference>
<proteinExistence type="predicted"/>
<evidence type="ECO:0000259" key="1">
    <source>
        <dbReference type="Pfam" id="PF07969"/>
    </source>
</evidence>
<accession>A0A2A5WUY7</accession>
<evidence type="ECO:0000313" key="3">
    <source>
        <dbReference type="Proteomes" id="UP000219327"/>
    </source>
</evidence>